<dbReference type="InterPro" id="IPR051559">
    <property type="entry name" value="HIF_prolyl_hydroxylases"/>
</dbReference>
<comment type="caution">
    <text evidence="3">The sequence shown here is derived from an EMBL/GenBank/DDBJ whole genome shotgun (WGS) entry which is preliminary data.</text>
</comment>
<dbReference type="Proteomes" id="UP001642484">
    <property type="component" value="Unassembled WGS sequence"/>
</dbReference>
<name>A0ABP0Q9L0_9DINO</name>
<dbReference type="Gene3D" id="2.60.120.620">
    <property type="entry name" value="q2cbj1_9rhob like domain"/>
    <property type="match status" value="1"/>
</dbReference>
<evidence type="ECO:0000313" key="3">
    <source>
        <dbReference type="EMBL" id="CAK9083841.1"/>
    </source>
</evidence>
<proteinExistence type="predicted"/>
<dbReference type="PANTHER" id="PTHR12907:SF26">
    <property type="entry name" value="HIF PROLYL HYDROXYLASE, ISOFORM C"/>
    <property type="match status" value="1"/>
</dbReference>
<evidence type="ECO:0000256" key="2">
    <source>
        <dbReference type="SAM" id="MobiDB-lite"/>
    </source>
</evidence>
<accession>A0ABP0Q9L0</accession>
<dbReference type="PANTHER" id="PTHR12907">
    <property type="entry name" value="EGL NINE HOMOLOG-RELATED"/>
    <property type="match status" value="1"/>
</dbReference>
<keyword evidence="1" id="KW-0847">Vitamin C</keyword>
<feature type="region of interest" description="Disordered" evidence="2">
    <location>
        <begin position="1"/>
        <end position="20"/>
    </location>
</feature>
<keyword evidence="4" id="KW-1185">Reference proteome</keyword>
<gene>
    <name evidence="3" type="ORF">CCMP2556_LOCUS40839</name>
</gene>
<sequence>MALELPTSLRTPPSCAPRTWTTRAPLRTARTGASTWNRRPLHLALALVPWAFRRGTRRHVVRLWASFGPTPMAEEQKQDIRSTQIGSRVSYVVLSNMQPILRQLDQYGYSQVDGFLGDANGYPEQIRAEMKSLFDKGFFEEEPESDAQFKVGPYRITNQDREHRFRYRIKGRSGEERMEQLIQNQYEIAPTVVNFARSLLVSFARPLGELTESGLSNTKGISELFVLCGQGARYDRRVSNVYGWQTEQGFVRDPRKLVAIYFSNPNYREELGGVLQLEGVITPTGAVRISPVADRLVLFWADKTVWSMTPSRSSMISEHQYGIIMHMMAKGDVDYDPQNFARWFPELRDMPMAKPMS</sequence>
<evidence type="ECO:0000256" key="1">
    <source>
        <dbReference type="ARBA" id="ARBA00022896"/>
    </source>
</evidence>
<dbReference type="EMBL" id="CAXAMN010024117">
    <property type="protein sequence ID" value="CAK9083841.1"/>
    <property type="molecule type" value="Genomic_DNA"/>
</dbReference>
<reference evidence="3 4" key="1">
    <citation type="submission" date="2024-02" db="EMBL/GenBank/DDBJ databases">
        <authorList>
            <person name="Chen Y."/>
            <person name="Shah S."/>
            <person name="Dougan E. K."/>
            <person name="Thang M."/>
            <person name="Chan C."/>
        </authorList>
    </citation>
    <scope>NUCLEOTIDE SEQUENCE [LARGE SCALE GENOMIC DNA]</scope>
</reference>
<evidence type="ECO:0000313" key="4">
    <source>
        <dbReference type="Proteomes" id="UP001642484"/>
    </source>
</evidence>
<protein>
    <submittedName>
        <fullName evidence="3">Uncharacterized protein</fullName>
    </submittedName>
</protein>
<organism evidence="3 4">
    <name type="scientific">Durusdinium trenchii</name>
    <dbReference type="NCBI Taxonomy" id="1381693"/>
    <lineage>
        <taxon>Eukaryota</taxon>
        <taxon>Sar</taxon>
        <taxon>Alveolata</taxon>
        <taxon>Dinophyceae</taxon>
        <taxon>Suessiales</taxon>
        <taxon>Symbiodiniaceae</taxon>
        <taxon>Durusdinium</taxon>
    </lineage>
</organism>